<dbReference type="WBParaSite" id="BTMF_0001731601-mRNA-1">
    <property type="protein sequence ID" value="BTMF_0001731601-mRNA-1"/>
    <property type="gene ID" value="BTMF_0001731601"/>
</dbReference>
<evidence type="ECO:0000313" key="1">
    <source>
        <dbReference type="WBParaSite" id="BTMF_0001731601-mRNA-1"/>
    </source>
</evidence>
<reference evidence="1" key="1">
    <citation type="submission" date="2017-02" db="UniProtKB">
        <authorList>
            <consortium name="WormBaseParasite"/>
        </authorList>
    </citation>
    <scope>IDENTIFICATION</scope>
</reference>
<proteinExistence type="predicted"/>
<sequence>LRCSVSYDVNIVLAVQYENSLCWFVIQRHTGKKKQKRRCCDGKTLHIPNLSCTLHIPGIQAMRNEAL</sequence>
<name>A0A0R3RB97_9BILA</name>
<organism evidence="1">
    <name type="scientific">Brugia timori</name>
    <dbReference type="NCBI Taxonomy" id="42155"/>
    <lineage>
        <taxon>Eukaryota</taxon>
        <taxon>Metazoa</taxon>
        <taxon>Ecdysozoa</taxon>
        <taxon>Nematoda</taxon>
        <taxon>Chromadorea</taxon>
        <taxon>Rhabditida</taxon>
        <taxon>Spirurina</taxon>
        <taxon>Spiruromorpha</taxon>
        <taxon>Filarioidea</taxon>
        <taxon>Onchocercidae</taxon>
        <taxon>Brugia</taxon>
    </lineage>
</organism>
<protein>
    <submittedName>
        <fullName evidence="1">Ovule protein</fullName>
    </submittedName>
</protein>
<accession>A0A0R3RB97</accession>
<dbReference type="AlphaFoldDB" id="A0A0R3RB97"/>